<dbReference type="Proteomes" id="UP001596496">
    <property type="component" value="Unassembled WGS sequence"/>
</dbReference>
<dbReference type="EMBL" id="JBHTCG010000013">
    <property type="protein sequence ID" value="MFC7384700.1"/>
    <property type="molecule type" value="Genomic_DNA"/>
</dbReference>
<proteinExistence type="predicted"/>
<name>A0ABW2P8Y0_9ACTN</name>
<evidence type="ECO:0000256" key="1">
    <source>
        <dbReference type="SAM" id="SignalP"/>
    </source>
</evidence>
<evidence type="ECO:0000313" key="3">
    <source>
        <dbReference type="Proteomes" id="UP001596496"/>
    </source>
</evidence>
<sequence length="313" mass="33879">MLIRRFTALAPLMALGLATWTAIGVAAPGPAQAQTQAQAWSGREYLGTWNYDQPVRESMRNIAVISCPDTSTSCRPGPSIQVPQIGTIVFSKAAGGRITGHTDQGCTWTFAVLPTSLELDSPSQYCFNHVIGSAYTITKWSVSLSGDRERERESIVAVSHQPTGDYEFRLDQGSRTKVAGHAWAQARKVFPGSWQYDASDPRSRVNVLTTRYTDPDGQVRSVQTPQQGLVTFTSGRRSTVTARTADGCDWTLTARGNTAELDPAVQTCRTARGTVQLTFWAIASDGRRQASVMAGADENGGDFLLSVGALTKR</sequence>
<reference evidence="3" key="1">
    <citation type="journal article" date="2019" name="Int. J. Syst. Evol. Microbiol.">
        <title>The Global Catalogue of Microorganisms (GCM) 10K type strain sequencing project: providing services to taxonomists for standard genome sequencing and annotation.</title>
        <authorList>
            <consortium name="The Broad Institute Genomics Platform"/>
            <consortium name="The Broad Institute Genome Sequencing Center for Infectious Disease"/>
            <person name="Wu L."/>
            <person name="Ma J."/>
        </authorList>
    </citation>
    <scope>NUCLEOTIDE SEQUENCE [LARGE SCALE GENOMIC DNA]</scope>
    <source>
        <strain evidence="3">CECT 7649</strain>
    </source>
</reference>
<dbReference type="RefSeq" id="WP_380828520.1">
    <property type="nucleotide sequence ID" value="NZ_JBHTCG010000013.1"/>
</dbReference>
<keyword evidence="3" id="KW-1185">Reference proteome</keyword>
<organism evidence="2 3">
    <name type="scientific">Sphaerisporangium rhizosphaerae</name>
    <dbReference type="NCBI Taxonomy" id="2269375"/>
    <lineage>
        <taxon>Bacteria</taxon>
        <taxon>Bacillati</taxon>
        <taxon>Actinomycetota</taxon>
        <taxon>Actinomycetes</taxon>
        <taxon>Streptosporangiales</taxon>
        <taxon>Streptosporangiaceae</taxon>
        <taxon>Sphaerisporangium</taxon>
    </lineage>
</organism>
<comment type="caution">
    <text evidence="2">The sequence shown here is derived from an EMBL/GenBank/DDBJ whole genome shotgun (WGS) entry which is preliminary data.</text>
</comment>
<protein>
    <recommendedName>
        <fullName evidence="4">META domain-containing protein</fullName>
    </recommendedName>
</protein>
<keyword evidence="1" id="KW-0732">Signal</keyword>
<feature type="signal peptide" evidence="1">
    <location>
        <begin position="1"/>
        <end position="33"/>
    </location>
</feature>
<evidence type="ECO:0000313" key="2">
    <source>
        <dbReference type="EMBL" id="MFC7384700.1"/>
    </source>
</evidence>
<accession>A0ABW2P8Y0</accession>
<feature type="chain" id="PRO_5045732461" description="META domain-containing protein" evidence="1">
    <location>
        <begin position="34"/>
        <end position="313"/>
    </location>
</feature>
<evidence type="ECO:0008006" key="4">
    <source>
        <dbReference type="Google" id="ProtNLM"/>
    </source>
</evidence>
<gene>
    <name evidence="2" type="ORF">ACFQSB_20980</name>
</gene>